<evidence type="ECO:0000313" key="1">
    <source>
        <dbReference type="EMBL" id="RDH83800.1"/>
    </source>
</evidence>
<sequence length="89" mass="10303">MAINTSIINNQKKIKYKPYCTKGRMPASKFNYYCVPDNISNDNIIKIIAKQLPSEIDTIKTLRDNILTTLRSEYPCRKDNEALSTTEMR</sequence>
<evidence type="ECO:0000313" key="2">
    <source>
        <dbReference type="Proteomes" id="UP000254266"/>
    </source>
</evidence>
<comment type="caution">
    <text evidence="1">The sequence shown here is derived from an EMBL/GenBank/DDBJ whole genome shotgun (WGS) entry which is preliminary data.</text>
</comment>
<reference evidence="1 2" key="1">
    <citation type="journal article" date="2018" name="ISME J.">
        <title>Endosymbiont genomes yield clues of tubeworm success.</title>
        <authorList>
            <person name="Li Y."/>
            <person name="Liles M.R."/>
            <person name="Halanych K.M."/>
        </authorList>
    </citation>
    <scope>NUCLEOTIDE SEQUENCE [LARGE SCALE GENOMIC DNA]</scope>
    <source>
        <strain evidence="1">A1464</strain>
    </source>
</reference>
<keyword evidence="2" id="KW-1185">Reference proteome</keyword>
<organism evidence="1 2">
    <name type="scientific">endosymbiont of Galathealinum brachiosum</name>
    <dbReference type="NCBI Taxonomy" id="2200906"/>
    <lineage>
        <taxon>Bacteria</taxon>
        <taxon>Pseudomonadati</taxon>
        <taxon>Pseudomonadota</taxon>
        <taxon>Gammaproteobacteria</taxon>
        <taxon>sulfur-oxidizing symbionts</taxon>
    </lineage>
</organism>
<dbReference type="EMBL" id="QFXC01000008">
    <property type="protein sequence ID" value="RDH83800.1"/>
    <property type="molecule type" value="Genomic_DNA"/>
</dbReference>
<evidence type="ECO:0008006" key="3">
    <source>
        <dbReference type="Google" id="ProtNLM"/>
    </source>
</evidence>
<dbReference type="Proteomes" id="UP000254266">
    <property type="component" value="Unassembled WGS sequence"/>
</dbReference>
<name>A0A370DGX6_9GAMM</name>
<dbReference type="AlphaFoldDB" id="A0A370DGX6"/>
<accession>A0A370DGX6</accession>
<protein>
    <recommendedName>
        <fullName evidence="3">Rap1a immunity protein domain-containing protein</fullName>
    </recommendedName>
</protein>
<gene>
    <name evidence="1" type="ORF">DIZ80_06585</name>
</gene>
<proteinExistence type="predicted"/>